<evidence type="ECO:0000256" key="11">
    <source>
        <dbReference type="RuleBase" id="RU361216"/>
    </source>
</evidence>
<evidence type="ECO:0000256" key="10">
    <source>
        <dbReference type="ARBA" id="ARBA00023136"/>
    </source>
</evidence>
<keyword evidence="6" id="KW-0479">Metal-binding</keyword>
<organism evidence="13 14">
    <name type="scientific">Oreochromis aureus</name>
    <name type="common">Israeli tilapia</name>
    <name type="synonym">Chromis aureus</name>
    <dbReference type="NCBI Taxonomy" id="47969"/>
    <lineage>
        <taxon>Eukaryota</taxon>
        <taxon>Metazoa</taxon>
        <taxon>Chordata</taxon>
        <taxon>Craniata</taxon>
        <taxon>Vertebrata</taxon>
        <taxon>Euteleostomi</taxon>
        <taxon>Actinopterygii</taxon>
        <taxon>Neopterygii</taxon>
        <taxon>Teleostei</taxon>
        <taxon>Neoteleostei</taxon>
        <taxon>Acanthomorphata</taxon>
        <taxon>Ovalentaria</taxon>
        <taxon>Cichlomorphae</taxon>
        <taxon>Cichliformes</taxon>
        <taxon>Cichlidae</taxon>
        <taxon>African cichlids</taxon>
        <taxon>Pseudocrenilabrinae</taxon>
        <taxon>Oreochromini</taxon>
        <taxon>Oreochromis</taxon>
    </lineage>
</organism>
<keyword evidence="7" id="KW-0029">Amino-acid transport</keyword>
<dbReference type="InterPro" id="IPR050746">
    <property type="entry name" value="DAACS"/>
</dbReference>
<keyword evidence="5 11" id="KW-0812">Transmembrane</keyword>
<sequence length="336" mass="36624">MVPQNLIQACFQQYKTSIVVVQNEDDDQNSTVGMINNATDVQLVGQYVEGTNMTGLIIWAFIFGLAINRIGETGDALEELLTVINEATKKIFNMILGYLPIEVLFMVTSHAVEVEDWETALSLGKFMGVVIFRLLIHGLVILPMIFFMFVRRNPLPVMRAVTPALVTAMLISSSSAALPLTFLCCEEKLRINRKVTRFMLPICTNTNMNGSALYEVVAVVFIAQLNRINLNLSQLITIAVTAAATSIGAGGIPATGAVTTLFVLTAVGLPAQDASILVAVEWLLMDFSNAADVAPDQIQVHFSDRESENESLHTPPENPFSEFSDAAEQLDPNPSS</sequence>
<accession>A0A668SUZ7</accession>
<keyword evidence="14" id="KW-1185">Reference proteome</keyword>
<evidence type="ECO:0000256" key="3">
    <source>
        <dbReference type="ARBA" id="ARBA00022475"/>
    </source>
</evidence>
<gene>
    <name evidence="13" type="primary">LOC116331492</name>
</gene>
<proteinExistence type="inferred from homology"/>
<keyword evidence="8 11" id="KW-1133">Transmembrane helix</keyword>
<evidence type="ECO:0000256" key="4">
    <source>
        <dbReference type="ARBA" id="ARBA00022553"/>
    </source>
</evidence>
<evidence type="ECO:0000256" key="12">
    <source>
        <dbReference type="SAM" id="MobiDB-lite"/>
    </source>
</evidence>
<dbReference type="GO" id="GO:0005886">
    <property type="term" value="C:plasma membrane"/>
    <property type="evidence" value="ECO:0007669"/>
    <property type="project" value="UniProtKB-SubCell"/>
</dbReference>
<dbReference type="InterPro" id="IPR036458">
    <property type="entry name" value="Na:dicarbo_symporter_sf"/>
</dbReference>
<evidence type="ECO:0000256" key="7">
    <source>
        <dbReference type="ARBA" id="ARBA00022970"/>
    </source>
</evidence>
<feature type="transmembrane region" description="Helical" evidence="11">
    <location>
        <begin position="131"/>
        <end position="150"/>
    </location>
</feature>
<evidence type="ECO:0000256" key="6">
    <source>
        <dbReference type="ARBA" id="ARBA00022723"/>
    </source>
</evidence>
<evidence type="ECO:0000256" key="5">
    <source>
        <dbReference type="ARBA" id="ARBA00022692"/>
    </source>
</evidence>
<protein>
    <recommendedName>
        <fullName evidence="11">Amino acid transporter</fullName>
    </recommendedName>
</protein>
<dbReference type="Gene3D" id="1.10.3860.10">
    <property type="entry name" value="Sodium:dicarboxylate symporter"/>
    <property type="match status" value="1"/>
</dbReference>
<dbReference type="GO" id="GO:0005313">
    <property type="term" value="F:L-glutamate transmembrane transporter activity"/>
    <property type="evidence" value="ECO:0007669"/>
    <property type="project" value="TreeGrafter"/>
</dbReference>
<dbReference type="SUPFAM" id="SSF118215">
    <property type="entry name" value="Proton glutamate symport protein"/>
    <property type="match status" value="1"/>
</dbReference>
<dbReference type="GO" id="GO:0033229">
    <property type="term" value="F:cysteine transmembrane transporter activity"/>
    <property type="evidence" value="ECO:0007669"/>
    <property type="project" value="TreeGrafter"/>
</dbReference>
<evidence type="ECO:0000256" key="1">
    <source>
        <dbReference type="ARBA" id="ARBA00004651"/>
    </source>
</evidence>
<dbReference type="PANTHER" id="PTHR11958">
    <property type="entry name" value="SODIUM/DICARBOXYLATE SYMPORTER-RELATED"/>
    <property type="match status" value="1"/>
</dbReference>
<feature type="transmembrane region" description="Helical" evidence="11">
    <location>
        <begin position="162"/>
        <end position="183"/>
    </location>
</feature>
<comment type="subcellular location">
    <subcellularLocation>
        <location evidence="1">Cell membrane</location>
        <topology evidence="1">Multi-pass membrane protein</topology>
    </subcellularLocation>
    <subcellularLocation>
        <location evidence="11">Membrane</location>
        <topology evidence="11">Multi-pass membrane protein</topology>
    </subcellularLocation>
</comment>
<keyword evidence="11" id="KW-0769">Symport</keyword>
<keyword evidence="3" id="KW-1003">Cell membrane</keyword>
<name>A0A668SUZ7_OREAU</name>
<keyword evidence="9" id="KW-0915">Sodium</keyword>
<evidence type="ECO:0000256" key="8">
    <source>
        <dbReference type="ARBA" id="ARBA00022989"/>
    </source>
</evidence>
<dbReference type="Pfam" id="PF00375">
    <property type="entry name" value="SDF"/>
    <property type="match status" value="1"/>
</dbReference>
<dbReference type="Ensembl" id="ENSOABT00000018867.2">
    <property type="protein sequence ID" value="ENSOABP00000018305.2"/>
    <property type="gene ID" value="ENSOABG00000008928.2"/>
</dbReference>
<evidence type="ECO:0000256" key="9">
    <source>
        <dbReference type="ARBA" id="ARBA00023053"/>
    </source>
</evidence>
<reference evidence="13" key="1">
    <citation type="submission" date="2025-08" db="UniProtKB">
        <authorList>
            <consortium name="Ensembl"/>
        </authorList>
    </citation>
    <scope>IDENTIFICATION</scope>
</reference>
<evidence type="ECO:0000313" key="13">
    <source>
        <dbReference type="Ensembl" id="ENSOABP00000018305.2"/>
    </source>
</evidence>
<dbReference type="Proteomes" id="UP000472276">
    <property type="component" value="Unassembled WGS sequence"/>
</dbReference>
<reference evidence="13" key="2">
    <citation type="submission" date="2025-09" db="UniProtKB">
        <authorList>
            <consortium name="Ensembl"/>
        </authorList>
    </citation>
    <scope>IDENTIFICATION</scope>
</reference>
<dbReference type="InterPro" id="IPR001991">
    <property type="entry name" value="Na-dicarboxylate_symporter"/>
</dbReference>
<dbReference type="PRINTS" id="PR00173">
    <property type="entry name" value="EDTRNSPORT"/>
</dbReference>
<comment type="caution">
    <text evidence="11">Lacks conserved residue(s) required for the propagation of feature annotation.</text>
</comment>
<dbReference type="GO" id="GO:0015501">
    <property type="term" value="F:glutamate:sodium symporter activity"/>
    <property type="evidence" value="ECO:0007669"/>
    <property type="project" value="TreeGrafter"/>
</dbReference>
<dbReference type="AlphaFoldDB" id="A0A668SUZ7"/>
<feature type="region of interest" description="Disordered" evidence="12">
    <location>
        <begin position="303"/>
        <end position="336"/>
    </location>
</feature>
<comment type="similarity">
    <text evidence="11">Belongs to the dicarboxylate/amino acid:cation symporter (DAACS) (TC 2.A.23) family.</text>
</comment>
<keyword evidence="2 11" id="KW-0813">Transport</keyword>
<keyword evidence="10 11" id="KW-0472">Membrane</keyword>
<evidence type="ECO:0000256" key="2">
    <source>
        <dbReference type="ARBA" id="ARBA00022448"/>
    </source>
</evidence>
<dbReference type="PANTHER" id="PTHR11958:SF109">
    <property type="entry name" value="EXCITATORY AMINO ACID TRANSPORTER 3"/>
    <property type="match status" value="1"/>
</dbReference>
<keyword evidence="4" id="KW-0597">Phosphoprotein</keyword>
<evidence type="ECO:0000313" key="14">
    <source>
        <dbReference type="Proteomes" id="UP000472276"/>
    </source>
</evidence>
<dbReference type="GO" id="GO:0046872">
    <property type="term" value="F:metal ion binding"/>
    <property type="evidence" value="ECO:0007669"/>
    <property type="project" value="UniProtKB-KW"/>
</dbReference>